<gene>
    <name evidence="2" type="ORF">IAA97_09855</name>
</gene>
<dbReference type="EMBL" id="JADIMT010000112">
    <property type="protein sequence ID" value="MBO8437261.1"/>
    <property type="molecule type" value="Genomic_DNA"/>
</dbReference>
<keyword evidence="2" id="KW-0067">ATP-binding</keyword>
<evidence type="ECO:0000313" key="2">
    <source>
        <dbReference type="EMBL" id="MBO8437261.1"/>
    </source>
</evidence>
<feature type="domain" description="DUF4143" evidence="1">
    <location>
        <begin position="47"/>
        <end position="195"/>
    </location>
</feature>
<dbReference type="InterPro" id="IPR025420">
    <property type="entry name" value="DUF4143"/>
</dbReference>
<proteinExistence type="predicted"/>
<dbReference type="Proteomes" id="UP000823615">
    <property type="component" value="Unassembled WGS sequence"/>
</dbReference>
<dbReference type="Pfam" id="PF13635">
    <property type="entry name" value="DUF4143"/>
    <property type="match status" value="1"/>
</dbReference>
<sequence length="257" mass="29756">MLKTASSARILRAFDEYLHFGGFPENIGRSNRREYVSSVYRKVLEGDIITRHEIRNPVSLRLMVKKIAESVKDTISYNRIAAAMKGIGVRMNPQTAIDYMAYMEEAYLTFPVRNWFSPFSERESVRKHYFTDTGILSLFLVDREPVLLENLVASELYRRYSADFEESVSFVKSAKTGLDIDFYLPAEQILIQVSYSLDQNSREREVNALVNADRLIPDVRRFLILTYSESGTIDVGDIRIEVMPVWRWLLEGKENQA</sequence>
<reference evidence="2" key="2">
    <citation type="journal article" date="2021" name="PeerJ">
        <title>Extensive microbial diversity within the chicken gut microbiome revealed by metagenomics and culture.</title>
        <authorList>
            <person name="Gilroy R."/>
            <person name="Ravi A."/>
            <person name="Getino M."/>
            <person name="Pursley I."/>
            <person name="Horton D.L."/>
            <person name="Alikhan N.F."/>
            <person name="Baker D."/>
            <person name="Gharbi K."/>
            <person name="Hall N."/>
            <person name="Watson M."/>
            <person name="Adriaenssens E.M."/>
            <person name="Foster-Nyarko E."/>
            <person name="Jarju S."/>
            <person name="Secka A."/>
            <person name="Antonio M."/>
            <person name="Oren A."/>
            <person name="Chaudhuri R.R."/>
            <person name="La Ragione R."/>
            <person name="Hildebrand F."/>
            <person name="Pallen M.J."/>
        </authorList>
    </citation>
    <scope>NUCLEOTIDE SEQUENCE</scope>
    <source>
        <strain evidence="2">7293</strain>
    </source>
</reference>
<dbReference type="PANTHER" id="PTHR33295:SF18">
    <property type="entry name" value="AAA+ ATPASE DOMAIN-CONTAINING PROTEIN"/>
    <property type="match status" value="1"/>
</dbReference>
<dbReference type="GO" id="GO:0005524">
    <property type="term" value="F:ATP binding"/>
    <property type="evidence" value="ECO:0007669"/>
    <property type="project" value="UniProtKB-KW"/>
</dbReference>
<keyword evidence="2" id="KW-0547">Nucleotide-binding</keyword>
<dbReference type="AlphaFoldDB" id="A0A9D9E122"/>
<accession>A0A9D9E122</accession>
<organism evidence="2 3">
    <name type="scientific">Candidatus Ornithospirochaeta stercoripullorum</name>
    <dbReference type="NCBI Taxonomy" id="2840899"/>
    <lineage>
        <taxon>Bacteria</taxon>
        <taxon>Pseudomonadati</taxon>
        <taxon>Spirochaetota</taxon>
        <taxon>Spirochaetia</taxon>
        <taxon>Spirochaetales</taxon>
        <taxon>Spirochaetaceae</taxon>
        <taxon>Spirochaetaceae incertae sedis</taxon>
        <taxon>Candidatus Ornithospirochaeta</taxon>
    </lineage>
</organism>
<evidence type="ECO:0000259" key="1">
    <source>
        <dbReference type="Pfam" id="PF13635"/>
    </source>
</evidence>
<reference evidence="2" key="1">
    <citation type="submission" date="2020-10" db="EMBL/GenBank/DDBJ databases">
        <authorList>
            <person name="Gilroy R."/>
        </authorList>
    </citation>
    <scope>NUCLEOTIDE SEQUENCE</scope>
    <source>
        <strain evidence="2">7293</strain>
    </source>
</reference>
<protein>
    <submittedName>
        <fullName evidence="2">ATP-binding protein</fullName>
    </submittedName>
</protein>
<name>A0A9D9E122_9SPIO</name>
<comment type="caution">
    <text evidence="2">The sequence shown here is derived from an EMBL/GenBank/DDBJ whole genome shotgun (WGS) entry which is preliminary data.</text>
</comment>
<dbReference type="PANTHER" id="PTHR33295">
    <property type="entry name" value="ATPASE"/>
    <property type="match status" value="1"/>
</dbReference>
<evidence type="ECO:0000313" key="3">
    <source>
        <dbReference type="Proteomes" id="UP000823615"/>
    </source>
</evidence>